<dbReference type="Proteomes" id="UP000245383">
    <property type="component" value="Unassembled WGS sequence"/>
</dbReference>
<evidence type="ECO:0000256" key="1">
    <source>
        <dbReference type="SAM" id="MobiDB-lite"/>
    </source>
</evidence>
<proteinExistence type="predicted"/>
<protein>
    <submittedName>
        <fullName evidence="2">Uncharacterized protein</fullName>
    </submittedName>
</protein>
<evidence type="ECO:0000313" key="3">
    <source>
        <dbReference type="Proteomes" id="UP000245383"/>
    </source>
</evidence>
<dbReference type="STRING" id="133385.A0A2T9YAN6"/>
<reference evidence="2 3" key="1">
    <citation type="journal article" date="2018" name="MBio">
        <title>Comparative Genomics Reveals the Core Gene Toolbox for the Fungus-Insect Symbiosis.</title>
        <authorList>
            <person name="Wang Y."/>
            <person name="Stata M."/>
            <person name="Wang W."/>
            <person name="Stajich J.E."/>
            <person name="White M.M."/>
            <person name="Moncalvo J.M."/>
        </authorList>
    </citation>
    <scope>NUCLEOTIDE SEQUENCE [LARGE SCALE GENOMIC DNA]</scope>
    <source>
        <strain evidence="2 3">SWE-8-4</strain>
    </source>
</reference>
<feature type="region of interest" description="Disordered" evidence="1">
    <location>
        <begin position="32"/>
        <end position="55"/>
    </location>
</feature>
<gene>
    <name evidence="2" type="ORF">BB561_005380</name>
</gene>
<feature type="compositionally biased region" description="Polar residues" evidence="1">
    <location>
        <begin position="79"/>
        <end position="129"/>
    </location>
</feature>
<keyword evidence="3" id="KW-1185">Reference proteome</keyword>
<evidence type="ECO:0000313" key="2">
    <source>
        <dbReference type="EMBL" id="PVU89379.1"/>
    </source>
</evidence>
<accession>A0A2T9YAN6</accession>
<feature type="compositionally biased region" description="Basic residues" evidence="1">
    <location>
        <begin position="1"/>
        <end position="10"/>
    </location>
</feature>
<feature type="region of interest" description="Disordered" evidence="1">
    <location>
        <begin position="1"/>
        <end position="20"/>
    </location>
</feature>
<dbReference type="OrthoDB" id="5571054at2759"/>
<feature type="region of interest" description="Disordered" evidence="1">
    <location>
        <begin position="68"/>
        <end position="129"/>
    </location>
</feature>
<organism evidence="2 3">
    <name type="scientific">Smittium simulii</name>
    <dbReference type="NCBI Taxonomy" id="133385"/>
    <lineage>
        <taxon>Eukaryota</taxon>
        <taxon>Fungi</taxon>
        <taxon>Fungi incertae sedis</taxon>
        <taxon>Zoopagomycota</taxon>
        <taxon>Kickxellomycotina</taxon>
        <taxon>Harpellomycetes</taxon>
        <taxon>Harpellales</taxon>
        <taxon>Legeriomycetaceae</taxon>
        <taxon>Smittium</taxon>
    </lineage>
</organism>
<comment type="caution">
    <text evidence="2">The sequence shown here is derived from an EMBL/GenBank/DDBJ whole genome shotgun (WGS) entry which is preliminary data.</text>
</comment>
<name>A0A2T9YAN6_9FUNG</name>
<feature type="non-terminal residue" evidence="2">
    <location>
        <position position="199"/>
    </location>
</feature>
<sequence length="199" mass="22160">MVQKLKKKRGTPAQSPVILKQDKDLVLPKLDLTLDTDSENETTSTKSDSDSSLKTVNGFIVTNNKKVSTKPKKSAFAKINNSENKVSQSKNSLASEFTEETPQLADSDSNTDISSLGDSIQTTDFEDQNINSKMSQIDLKREEPFEGVYNLEAKFLKKFGVTKEDLGIEPVLDFQTWVDNRKNLPQIEPAYDSDSSTES</sequence>
<feature type="compositionally biased region" description="Low complexity" evidence="1">
    <location>
        <begin position="41"/>
        <end position="55"/>
    </location>
</feature>
<dbReference type="EMBL" id="MBFR01000317">
    <property type="protein sequence ID" value="PVU89379.1"/>
    <property type="molecule type" value="Genomic_DNA"/>
</dbReference>
<dbReference type="AlphaFoldDB" id="A0A2T9YAN6"/>